<feature type="region of interest" description="Disordered" evidence="1">
    <location>
        <begin position="151"/>
        <end position="175"/>
    </location>
</feature>
<proteinExistence type="predicted"/>
<dbReference type="Proteomes" id="UP000250043">
    <property type="component" value="Unassembled WGS sequence"/>
</dbReference>
<reference evidence="2 3" key="1">
    <citation type="submission" date="2016-07" db="EMBL/GenBank/DDBJ databases">
        <title>Draft genome of the white-rot fungus Obba rivulosa 3A-2.</title>
        <authorList>
            <consortium name="DOE Joint Genome Institute"/>
            <person name="Miettinen O."/>
            <person name="Riley R."/>
            <person name="Acob R."/>
            <person name="Barry K."/>
            <person name="Cullen D."/>
            <person name="De Vries R."/>
            <person name="Hainaut M."/>
            <person name="Hatakka A."/>
            <person name="Henrissat B."/>
            <person name="Hilden K."/>
            <person name="Kuo R."/>
            <person name="Labutti K."/>
            <person name="Lipzen A."/>
            <person name="Makela M.R."/>
            <person name="Sandor L."/>
            <person name="Spatafora J.W."/>
            <person name="Grigoriev I.V."/>
            <person name="Hibbett D.S."/>
        </authorList>
    </citation>
    <scope>NUCLEOTIDE SEQUENCE [LARGE SCALE GENOMIC DNA]</scope>
    <source>
        <strain evidence="2 3">3A-2</strain>
    </source>
</reference>
<sequence>MAALSTSQQMQIFRNPVTFLVINNLLCFVPRIKNADACKRKYQVLKGTWIAIASSQHKSGISNRYTHETGFTINTRELEQVWGDLIKLPDLSYAKNFKNQPWPHFTCMHKLIPQVEKNGEIFHLFHPDRGIDLTDSPPHSPILPPILPFQKGKGRAVERPQHSSTQADNNAGAEPPSLEPLIFPALSVMPDSVANEDADSSGSGHPSHLVHNCYSIPACHTFPFPILPQAFKPYSCIIQLC</sequence>
<protein>
    <submittedName>
        <fullName evidence="2">Uncharacterized protein</fullName>
    </submittedName>
</protein>
<evidence type="ECO:0000256" key="1">
    <source>
        <dbReference type="SAM" id="MobiDB-lite"/>
    </source>
</evidence>
<name>A0A8E2DN49_9APHY</name>
<evidence type="ECO:0000313" key="3">
    <source>
        <dbReference type="Proteomes" id="UP000250043"/>
    </source>
</evidence>
<evidence type="ECO:0000313" key="2">
    <source>
        <dbReference type="EMBL" id="OCH93146.1"/>
    </source>
</evidence>
<accession>A0A8E2DN49</accession>
<gene>
    <name evidence="2" type="ORF">OBBRIDRAFT_832917</name>
</gene>
<dbReference type="AlphaFoldDB" id="A0A8E2DN49"/>
<dbReference type="EMBL" id="KV722359">
    <property type="protein sequence ID" value="OCH93146.1"/>
    <property type="molecule type" value="Genomic_DNA"/>
</dbReference>
<keyword evidence="3" id="KW-1185">Reference proteome</keyword>
<organism evidence="2 3">
    <name type="scientific">Obba rivulosa</name>
    <dbReference type="NCBI Taxonomy" id="1052685"/>
    <lineage>
        <taxon>Eukaryota</taxon>
        <taxon>Fungi</taxon>
        <taxon>Dikarya</taxon>
        <taxon>Basidiomycota</taxon>
        <taxon>Agaricomycotina</taxon>
        <taxon>Agaricomycetes</taxon>
        <taxon>Polyporales</taxon>
        <taxon>Gelatoporiaceae</taxon>
        <taxon>Obba</taxon>
    </lineage>
</organism>